<gene>
    <name evidence="3" type="ORF">PILCRDRAFT_375268</name>
</gene>
<evidence type="ECO:0000256" key="2">
    <source>
        <dbReference type="SAM" id="SignalP"/>
    </source>
</evidence>
<sequence length="106" mass="11618">MDAIRRLLKVALLCSTLTDALVSIARHCGTCLHCLQAVLRGPNKKKFATKEQSRVPMLPSGRASTRNPGNTLPLSNIMLYNINATYILEMVYNAASSPTMIQNNTV</sequence>
<dbReference type="EMBL" id="KN832986">
    <property type="protein sequence ID" value="KIM84910.1"/>
    <property type="molecule type" value="Genomic_DNA"/>
</dbReference>
<proteinExistence type="predicted"/>
<name>A0A0C3FLI5_PILCF</name>
<dbReference type="AlphaFoldDB" id="A0A0C3FLI5"/>
<protein>
    <recommendedName>
        <fullName evidence="5">Secreted protein</fullName>
    </recommendedName>
</protein>
<accession>A0A0C3FLI5</accession>
<reference evidence="3 4" key="1">
    <citation type="submission" date="2014-04" db="EMBL/GenBank/DDBJ databases">
        <authorList>
            <consortium name="DOE Joint Genome Institute"/>
            <person name="Kuo A."/>
            <person name="Tarkka M."/>
            <person name="Buscot F."/>
            <person name="Kohler A."/>
            <person name="Nagy L.G."/>
            <person name="Floudas D."/>
            <person name="Copeland A."/>
            <person name="Barry K.W."/>
            <person name="Cichocki N."/>
            <person name="Veneault-Fourrey C."/>
            <person name="LaButti K."/>
            <person name="Lindquist E.A."/>
            <person name="Lipzen A."/>
            <person name="Lundell T."/>
            <person name="Morin E."/>
            <person name="Murat C."/>
            <person name="Sun H."/>
            <person name="Tunlid A."/>
            <person name="Henrissat B."/>
            <person name="Grigoriev I.V."/>
            <person name="Hibbett D.S."/>
            <person name="Martin F."/>
            <person name="Nordberg H.P."/>
            <person name="Cantor M.N."/>
            <person name="Hua S.X."/>
        </authorList>
    </citation>
    <scope>NUCLEOTIDE SEQUENCE [LARGE SCALE GENOMIC DNA]</scope>
    <source>
        <strain evidence="3 4">F 1598</strain>
    </source>
</reference>
<keyword evidence="4" id="KW-1185">Reference proteome</keyword>
<evidence type="ECO:0000313" key="4">
    <source>
        <dbReference type="Proteomes" id="UP000054166"/>
    </source>
</evidence>
<evidence type="ECO:0000256" key="1">
    <source>
        <dbReference type="SAM" id="MobiDB-lite"/>
    </source>
</evidence>
<evidence type="ECO:0008006" key="5">
    <source>
        <dbReference type="Google" id="ProtNLM"/>
    </source>
</evidence>
<dbReference type="InParanoid" id="A0A0C3FLI5"/>
<feature type="region of interest" description="Disordered" evidence="1">
    <location>
        <begin position="49"/>
        <end position="69"/>
    </location>
</feature>
<organism evidence="3 4">
    <name type="scientific">Piloderma croceum (strain F 1598)</name>
    <dbReference type="NCBI Taxonomy" id="765440"/>
    <lineage>
        <taxon>Eukaryota</taxon>
        <taxon>Fungi</taxon>
        <taxon>Dikarya</taxon>
        <taxon>Basidiomycota</taxon>
        <taxon>Agaricomycotina</taxon>
        <taxon>Agaricomycetes</taxon>
        <taxon>Agaricomycetidae</taxon>
        <taxon>Atheliales</taxon>
        <taxon>Atheliaceae</taxon>
        <taxon>Piloderma</taxon>
    </lineage>
</organism>
<dbReference type="HOGENOM" id="CLU_2224201_0_0_1"/>
<reference evidence="4" key="2">
    <citation type="submission" date="2015-01" db="EMBL/GenBank/DDBJ databases">
        <title>Evolutionary Origins and Diversification of the Mycorrhizal Mutualists.</title>
        <authorList>
            <consortium name="DOE Joint Genome Institute"/>
            <consortium name="Mycorrhizal Genomics Consortium"/>
            <person name="Kohler A."/>
            <person name="Kuo A."/>
            <person name="Nagy L.G."/>
            <person name="Floudas D."/>
            <person name="Copeland A."/>
            <person name="Barry K.W."/>
            <person name="Cichocki N."/>
            <person name="Veneault-Fourrey C."/>
            <person name="LaButti K."/>
            <person name="Lindquist E.A."/>
            <person name="Lipzen A."/>
            <person name="Lundell T."/>
            <person name="Morin E."/>
            <person name="Murat C."/>
            <person name="Riley R."/>
            <person name="Ohm R."/>
            <person name="Sun H."/>
            <person name="Tunlid A."/>
            <person name="Henrissat B."/>
            <person name="Grigoriev I.V."/>
            <person name="Hibbett D.S."/>
            <person name="Martin F."/>
        </authorList>
    </citation>
    <scope>NUCLEOTIDE SEQUENCE [LARGE SCALE GENOMIC DNA]</scope>
    <source>
        <strain evidence="4">F 1598</strain>
    </source>
</reference>
<evidence type="ECO:0000313" key="3">
    <source>
        <dbReference type="EMBL" id="KIM84910.1"/>
    </source>
</evidence>
<dbReference type="Proteomes" id="UP000054166">
    <property type="component" value="Unassembled WGS sequence"/>
</dbReference>
<keyword evidence="2" id="KW-0732">Signal</keyword>
<feature type="chain" id="PRO_5002164483" description="Secreted protein" evidence="2">
    <location>
        <begin position="21"/>
        <end position="106"/>
    </location>
</feature>
<feature type="signal peptide" evidence="2">
    <location>
        <begin position="1"/>
        <end position="20"/>
    </location>
</feature>